<name>A0A3S4ZDK9_9PLAT</name>
<feature type="compositionally biased region" description="Basic and acidic residues" evidence="1">
    <location>
        <begin position="51"/>
        <end position="66"/>
    </location>
</feature>
<dbReference type="Proteomes" id="UP000784294">
    <property type="component" value="Unassembled WGS sequence"/>
</dbReference>
<sequence length="121" mass="13477">MAPYNCKEQNRKREVLSGSTDGAHVRPTLERTAGSRDFLRQPGHPETISQIKRDIGRQFPYHEDFRQPNGHGYDDNSTMSSLSTYTKSTSPGRQALVTMTTTATIQVIAPTGTIKWILVAV</sequence>
<accession>A0A3S4ZDK9</accession>
<feature type="compositionally biased region" description="Polar residues" evidence="1">
    <location>
        <begin position="75"/>
        <end position="91"/>
    </location>
</feature>
<evidence type="ECO:0000256" key="1">
    <source>
        <dbReference type="SAM" id="MobiDB-lite"/>
    </source>
</evidence>
<protein>
    <submittedName>
        <fullName evidence="2">Uncharacterized protein</fullName>
    </submittedName>
</protein>
<gene>
    <name evidence="2" type="ORF">PXEA_LOCUS2224</name>
</gene>
<dbReference type="EMBL" id="CAAALY010004739">
    <property type="protein sequence ID" value="VEL08784.1"/>
    <property type="molecule type" value="Genomic_DNA"/>
</dbReference>
<keyword evidence="3" id="KW-1185">Reference proteome</keyword>
<evidence type="ECO:0000313" key="3">
    <source>
        <dbReference type="Proteomes" id="UP000784294"/>
    </source>
</evidence>
<dbReference type="OrthoDB" id="159449at2759"/>
<feature type="region of interest" description="Disordered" evidence="1">
    <location>
        <begin position="1"/>
        <end position="91"/>
    </location>
</feature>
<dbReference type="AlphaFoldDB" id="A0A3S4ZDK9"/>
<evidence type="ECO:0000313" key="2">
    <source>
        <dbReference type="EMBL" id="VEL08784.1"/>
    </source>
</evidence>
<feature type="compositionally biased region" description="Basic and acidic residues" evidence="1">
    <location>
        <begin position="23"/>
        <end position="39"/>
    </location>
</feature>
<organism evidence="2 3">
    <name type="scientific">Protopolystoma xenopodis</name>
    <dbReference type="NCBI Taxonomy" id="117903"/>
    <lineage>
        <taxon>Eukaryota</taxon>
        <taxon>Metazoa</taxon>
        <taxon>Spiralia</taxon>
        <taxon>Lophotrochozoa</taxon>
        <taxon>Platyhelminthes</taxon>
        <taxon>Monogenea</taxon>
        <taxon>Polyopisthocotylea</taxon>
        <taxon>Polystomatidea</taxon>
        <taxon>Polystomatidae</taxon>
        <taxon>Protopolystoma</taxon>
    </lineage>
</organism>
<reference evidence="2" key="1">
    <citation type="submission" date="2018-11" db="EMBL/GenBank/DDBJ databases">
        <authorList>
            <consortium name="Pathogen Informatics"/>
        </authorList>
    </citation>
    <scope>NUCLEOTIDE SEQUENCE</scope>
</reference>
<proteinExistence type="predicted"/>
<comment type="caution">
    <text evidence="2">The sequence shown here is derived from an EMBL/GenBank/DDBJ whole genome shotgun (WGS) entry which is preliminary data.</text>
</comment>